<dbReference type="EMBL" id="JBHRVU010000005">
    <property type="protein sequence ID" value="MFC3443651.1"/>
    <property type="molecule type" value="Genomic_DNA"/>
</dbReference>
<keyword evidence="1" id="KW-0732">Signal</keyword>
<sequence length="43" mass="4333">MTRALLTSLTLATALCAAAPASAKTAFDGVWLFDDAPPTPASP</sequence>
<name>A0ABV7NNB6_9SPHN</name>
<dbReference type="Proteomes" id="UP001595681">
    <property type="component" value="Unassembled WGS sequence"/>
</dbReference>
<feature type="signal peptide" evidence="1">
    <location>
        <begin position="1"/>
        <end position="23"/>
    </location>
</feature>
<evidence type="ECO:0000256" key="1">
    <source>
        <dbReference type="SAM" id="SignalP"/>
    </source>
</evidence>
<gene>
    <name evidence="2" type="ORF">ACFOKF_21060</name>
</gene>
<proteinExistence type="predicted"/>
<dbReference type="RefSeq" id="WP_380798489.1">
    <property type="nucleotide sequence ID" value="NZ_JBHRVU010000005.1"/>
</dbReference>
<comment type="caution">
    <text evidence="2">The sequence shown here is derived from an EMBL/GenBank/DDBJ whole genome shotgun (WGS) entry which is preliminary data.</text>
</comment>
<reference evidence="3" key="1">
    <citation type="journal article" date="2019" name="Int. J. Syst. Evol. Microbiol.">
        <title>The Global Catalogue of Microorganisms (GCM) 10K type strain sequencing project: providing services to taxonomists for standard genome sequencing and annotation.</title>
        <authorList>
            <consortium name="The Broad Institute Genomics Platform"/>
            <consortium name="The Broad Institute Genome Sequencing Center for Infectious Disease"/>
            <person name="Wu L."/>
            <person name="Ma J."/>
        </authorList>
    </citation>
    <scope>NUCLEOTIDE SEQUENCE [LARGE SCALE GENOMIC DNA]</scope>
    <source>
        <strain evidence="3">CCM 7491</strain>
    </source>
</reference>
<feature type="chain" id="PRO_5045416361" evidence="1">
    <location>
        <begin position="24"/>
        <end position="43"/>
    </location>
</feature>
<evidence type="ECO:0000313" key="3">
    <source>
        <dbReference type="Proteomes" id="UP001595681"/>
    </source>
</evidence>
<keyword evidence="3" id="KW-1185">Reference proteome</keyword>
<accession>A0ABV7NNB6</accession>
<organism evidence="2 3">
    <name type="scientific">Sphingobium rhizovicinum</name>
    <dbReference type="NCBI Taxonomy" id="432308"/>
    <lineage>
        <taxon>Bacteria</taxon>
        <taxon>Pseudomonadati</taxon>
        <taxon>Pseudomonadota</taxon>
        <taxon>Alphaproteobacteria</taxon>
        <taxon>Sphingomonadales</taxon>
        <taxon>Sphingomonadaceae</taxon>
        <taxon>Sphingobium</taxon>
    </lineage>
</organism>
<evidence type="ECO:0000313" key="2">
    <source>
        <dbReference type="EMBL" id="MFC3443651.1"/>
    </source>
</evidence>
<protein>
    <submittedName>
        <fullName evidence="2">Uncharacterized protein</fullName>
    </submittedName>
</protein>